<proteinExistence type="predicted"/>
<dbReference type="Proteomes" id="UP001501645">
    <property type="component" value="Unassembled WGS sequence"/>
</dbReference>
<organism evidence="1 2">
    <name type="scientific">Microbacterium gilvum</name>
    <dbReference type="NCBI Taxonomy" id="1336204"/>
    <lineage>
        <taxon>Bacteria</taxon>
        <taxon>Bacillati</taxon>
        <taxon>Actinomycetota</taxon>
        <taxon>Actinomycetes</taxon>
        <taxon>Micrococcales</taxon>
        <taxon>Microbacteriaceae</taxon>
        <taxon>Microbacterium</taxon>
    </lineage>
</organism>
<keyword evidence="2" id="KW-1185">Reference proteome</keyword>
<comment type="caution">
    <text evidence="1">The sequence shown here is derived from an EMBL/GenBank/DDBJ whole genome shotgun (WGS) entry which is preliminary data.</text>
</comment>
<protein>
    <submittedName>
        <fullName evidence="1">Uncharacterized protein</fullName>
    </submittedName>
</protein>
<accession>A0ABP9AIW1</accession>
<gene>
    <name evidence="1" type="ORF">GCM10023351_29260</name>
</gene>
<sequence length="86" mass="9475">MHTAPLEDHHHTGEPLAWKQAADDVFVATHGGEYAGFVEVDGRRHIAHDRRGRRVGDFASLASALAALESPGSRRPARRAIRRTRA</sequence>
<name>A0ABP9AIW1_9MICO</name>
<reference evidence="2" key="1">
    <citation type="journal article" date="2019" name="Int. J. Syst. Evol. Microbiol.">
        <title>The Global Catalogue of Microorganisms (GCM) 10K type strain sequencing project: providing services to taxonomists for standard genome sequencing and annotation.</title>
        <authorList>
            <consortium name="The Broad Institute Genomics Platform"/>
            <consortium name="The Broad Institute Genome Sequencing Center for Infectious Disease"/>
            <person name="Wu L."/>
            <person name="Ma J."/>
        </authorList>
    </citation>
    <scope>NUCLEOTIDE SEQUENCE [LARGE SCALE GENOMIC DNA]</scope>
    <source>
        <strain evidence="2">JCM 18537</strain>
    </source>
</reference>
<dbReference type="EMBL" id="BAABKO010000005">
    <property type="protein sequence ID" value="GAA4782106.1"/>
    <property type="molecule type" value="Genomic_DNA"/>
</dbReference>
<evidence type="ECO:0000313" key="2">
    <source>
        <dbReference type="Proteomes" id="UP001501645"/>
    </source>
</evidence>
<evidence type="ECO:0000313" key="1">
    <source>
        <dbReference type="EMBL" id="GAA4782106.1"/>
    </source>
</evidence>
<dbReference type="RefSeq" id="WP_345440699.1">
    <property type="nucleotide sequence ID" value="NZ_BAABKO010000005.1"/>
</dbReference>